<dbReference type="Proteomes" id="UP000053051">
    <property type="component" value="Unassembled WGS sequence"/>
</dbReference>
<keyword evidence="4" id="KW-1185">Reference proteome</keyword>
<evidence type="ECO:0000256" key="1">
    <source>
        <dbReference type="ARBA" id="ARBA00022723"/>
    </source>
</evidence>
<dbReference type="GO" id="GO:0016852">
    <property type="term" value="F:sirohydrochlorin cobaltochelatase activity"/>
    <property type="evidence" value="ECO:0007669"/>
    <property type="project" value="UniProtKB-EC"/>
</dbReference>
<proteinExistence type="predicted"/>
<gene>
    <name evidence="3" type="ORF">RINTHH_18420</name>
</gene>
<dbReference type="InterPro" id="IPR050963">
    <property type="entry name" value="Sirohydro_Cobaltochel/CbiX"/>
</dbReference>
<reference evidence="4" key="2">
    <citation type="submission" date="2016-01" db="EMBL/GenBank/DDBJ databases">
        <title>Diatom-associated endosymboitic cyanobacterium lacks core nitrogen metabolism enzymes.</title>
        <authorList>
            <person name="Hilton J.A."/>
            <person name="Foster R.A."/>
            <person name="Tripp H.J."/>
            <person name="Carter B.J."/>
            <person name="Zehr J.P."/>
            <person name="Villareal T.A."/>
        </authorList>
    </citation>
    <scope>NUCLEOTIDE SEQUENCE [LARGE SCALE GENOMIC DNA]</scope>
    <source>
        <strain evidence="4">HH01</strain>
    </source>
</reference>
<dbReference type="SUPFAM" id="SSF53800">
    <property type="entry name" value="Chelatase"/>
    <property type="match status" value="2"/>
</dbReference>
<dbReference type="EC" id="4.99.1.3" evidence="3"/>
<dbReference type="AlphaFoldDB" id="M1WZY8"/>
<evidence type="ECO:0000313" key="4">
    <source>
        <dbReference type="Proteomes" id="UP000053051"/>
    </source>
</evidence>
<keyword evidence="1" id="KW-0479">Metal-binding</keyword>
<dbReference type="CDD" id="cd03416">
    <property type="entry name" value="CbiX_SirB_N"/>
    <property type="match status" value="1"/>
</dbReference>
<keyword evidence="2 3" id="KW-0456">Lyase</keyword>
<protein>
    <submittedName>
        <fullName evidence="3">Sirohydrochlorin cobaltochelatase</fullName>
        <ecNumber evidence="3">4.99.1.3</ecNumber>
    </submittedName>
</protein>
<name>M1WZY8_9NOST</name>
<dbReference type="InterPro" id="IPR002762">
    <property type="entry name" value="CbiX-like"/>
</dbReference>
<dbReference type="Pfam" id="PF01903">
    <property type="entry name" value="CbiX"/>
    <property type="match status" value="2"/>
</dbReference>
<sequence>MSHRLYQKNWVIGTFLSNSTKIQNTLSLSTMSIAYLLVSHGSRDPRSEIEMQHLALSIETRVKSKFYHSDIYPVRESICVASKTMFDICIGTAVLELSSQSLERQIMLFASQVNDKGYNHIKILPLFLLPGVHVMEDIPREVTQAQLALGKGIKLELEPYLGIMPNINWFVAQYMACYTQFDKWILLAHGSRRMDALRRVEIIAKDLGAVGAYWCMAPSWEDRLQEVVDSGYRNISILPYFLFPGGITDAIAKSIENAKLRFSSVNLHLAQPLVASLDLADLIGNIIADGTYRKREEYIFG</sequence>
<reference evidence="3 4" key="1">
    <citation type="submission" date="2012-05" db="EMBL/GenBank/DDBJ databases">
        <authorList>
            <person name="Hilton J."/>
        </authorList>
    </citation>
    <scope>NUCLEOTIDE SEQUENCE [LARGE SCALE GENOMIC DNA]</scope>
    <source>
        <strain evidence="3 4">HH01</strain>
    </source>
</reference>
<accession>M1WZY8</accession>
<dbReference type="RefSeq" id="WP_008235230.1">
    <property type="nucleotide sequence ID" value="NZ_CAIY01000073.1"/>
</dbReference>
<dbReference type="GO" id="GO:0046872">
    <property type="term" value="F:metal ion binding"/>
    <property type="evidence" value="ECO:0007669"/>
    <property type="project" value="UniProtKB-KW"/>
</dbReference>
<evidence type="ECO:0000256" key="2">
    <source>
        <dbReference type="ARBA" id="ARBA00023239"/>
    </source>
</evidence>
<dbReference type="PANTHER" id="PTHR33542">
    <property type="entry name" value="SIROHYDROCHLORIN FERROCHELATASE, CHLOROPLASTIC"/>
    <property type="match status" value="1"/>
</dbReference>
<evidence type="ECO:0000313" key="3">
    <source>
        <dbReference type="EMBL" id="CCH67997.1"/>
    </source>
</evidence>
<comment type="caution">
    <text evidence="3">The sequence shown here is derived from an EMBL/GenBank/DDBJ whole genome shotgun (WGS) entry which is preliminary data.</text>
</comment>
<organism evidence="3 4">
    <name type="scientific">Richelia intracellularis HH01</name>
    <dbReference type="NCBI Taxonomy" id="1165094"/>
    <lineage>
        <taxon>Bacteria</taxon>
        <taxon>Bacillati</taxon>
        <taxon>Cyanobacteriota</taxon>
        <taxon>Cyanophyceae</taxon>
        <taxon>Nostocales</taxon>
        <taxon>Nostocaceae</taxon>
        <taxon>Richelia</taxon>
    </lineage>
</organism>
<dbReference type="EMBL" id="CAIY01000073">
    <property type="protein sequence ID" value="CCH67997.1"/>
    <property type="molecule type" value="Genomic_DNA"/>
</dbReference>
<dbReference type="PANTHER" id="PTHR33542:SF3">
    <property type="entry name" value="SIROHYDROCHLORIN FERROCHELATASE, CHLOROPLASTIC"/>
    <property type="match status" value="1"/>
</dbReference>
<dbReference type="Gene3D" id="3.40.50.1400">
    <property type="match status" value="2"/>
</dbReference>
<dbReference type="STRING" id="1165094.RINTHH_18420"/>